<keyword evidence="3" id="KW-1133">Transmembrane helix</keyword>
<evidence type="ECO:0000313" key="7">
    <source>
        <dbReference type="Proteomes" id="UP000026962"/>
    </source>
</evidence>
<keyword evidence="7" id="KW-1185">Reference proteome</keyword>
<keyword evidence="4" id="KW-0732">Signal</keyword>
<dbReference type="InterPro" id="IPR011992">
    <property type="entry name" value="EF-hand-dom_pair"/>
</dbReference>
<dbReference type="Proteomes" id="UP000026962">
    <property type="component" value="Chromosome 2"/>
</dbReference>
<evidence type="ECO:0000256" key="2">
    <source>
        <dbReference type="SAM" id="MobiDB-lite"/>
    </source>
</evidence>
<dbReference type="AlphaFoldDB" id="A0A0E0K4Z3"/>
<dbReference type="GO" id="GO:0004497">
    <property type="term" value="F:monooxygenase activity"/>
    <property type="evidence" value="ECO:0007669"/>
    <property type="project" value="TreeGrafter"/>
</dbReference>
<dbReference type="InterPro" id="IPR007736">
    <property type="entry name" value="Caleosin-related"/>
</dbReference>
<dbReference type="SMART" id="SM00054">
    <property type="entry name" value="EFh"/>
    <property type="match status" value="2"/>
</dbReference>
<dbReference type="Gramene" id="OPUNC02G29300.3">
    <property type="protein sequence ID" value="OPUNC02G29300.3"/>
    <property type="gene ID" value="OPUNC02G29300"/>
</dbReference>
<proteinExistence type="inferred from homology"/>
<evidence type="ECO:0000256" key="4">
    <source>
        <dbReference type="SAM" id="SignalP"/>
    </source>
</evidence>
<dbReference type="EnsemblPlants" id="OPUNC02G29300.3">
    <property type="protein sequence ID" value="OPUNC02G29300.3"/>
    <property type="gene ID" value="OPUNC02G29300"/>
</dbReference>
<dbReference type="GO" id="GO:0005509">
    <property type="term" value="F:calcium ion binding"/>
    <property type="evidence" value="ECO:0007669"/>
    <property type="project" value="InterPro"/>
</dbReference>
<name>A0A0E0K4Z3_ORYPU</name>
<feature type="domain" description="EF-hand" evidence="5">
    <location>
        <begin position="39"/>
        <end position="74"/>
    </location>
</feature>
<keyword evidence="3" id="KW-0472">Membrane</keyword>
<protein>
    <recommendedName>
        <fullName evidence="5">EF-hand domain-containing protein</fullName>
    </recommendedName>
</protein>
<comment type="similarity">
    <text evidence="1">Belongs to the caleosin family.</text>
</comment>
<keyword evidence="3" id="KW-0812">Transmembrane</keyword>
<reference evidence="6" key="1">
    <citation type="submission" date="2015-04" db="UniProtKB">
        <authorList>
            <consortium name="EnsemblPlants"/>
        </authorList>
    </citation>
    <scope>IDENTIFICATION</scope>
</reference>
<sequence length="383" mass="41274">MDTRRRRLSPAVAVAAFLFFPMFFGSQPAAAYGEASGAAGMTALQKHAAFFDKDNDGFVSPTETYEGLRALGLGAGFSSLSAALINGILPLQTRPGGHLDRGHTQPREFVAVNARDSRAEKKPPATHARARATMDAQRRRLSPAVAAAALLFFPMFFGSHPAAAAEYGEASGYDGMTALQKHAAFFDKDSDGIISLSETYDGLRALGLGTGLSSLSAAFINGVLSPKTRPDNATAPRLSIYIENIHKGIHGSDSGTYDSEGRFVAEKFEEIFAKHAKTVPDALTSDEIDELLQANRKPSDYSGWVAASSEWKMLYKLGKDKDGLLRKDAVREVYDGNLFAKLVKPKKVVQVELCRPAVMVHETNGISMDSQNFCASMRSPTAT</sequence>
<dbReference type="SUPFAM" id="SSF47473">
    <property type="entry name" value="EF-hand"/>
    <property type="match status" value="1"/>
</dbReference>
<accession>A0A0E0K4Z3</accession>
<evidence type="ECO:0000259" key="5">
    <source>
        <dbReference type="PROSITE" id="PS50222"/>
    </source>
</evidence>
<dbReference type="OMA" id="ETNGISM"/>
<organism evidence="6">
    <name type="scientific">Oryza punctata</name>
    <name type="common">Red rice</name>
    <dbReference type="NCBI Taxonomy" id="4537"/>
    <lineage>
        <taxon>Eukaryota</taxon>
        <taxon>Viridiplantae</taxon>
        <taxon>Streptophyta</taxon>
        <taxon>Embryophyta</taxon>
        <taxon>Tracheophyta</taxon>
        <taxon>Spermatophyta</taxon>
        <taxon>Magnoliopsida</taxon>
        <taxon>Liliopsida</taxon>
        <taxon>Poales</taxon>
        <taxon>Poaceae</taxon>
        <taxon>BOP clade</taxon>
        <taxon>Oryzoideae</taxon>
        <taxon>Oryzeae</taxon>
        <taxon>Oryzinae</taxon>
        <taxon>Oryza</taxon>
    </lineage>
</organism>
<reference evidence="6" key="2">
    <citation type="submission" date="2018-05" db="EMBL/GenBank/DDBJ databases">
        <title>OpunRS2 (Oryza punctata Reference Sequence Version 2).</title>
        <authorList>
            <person name="Zhang J."/>
            <person name="Kudrna D."/>
            <person name="Lee S."/>
            <person name="Talag J."/>
            <person name="Welchert J."/>
            <person name="Wing R.A."/>
        </authorList>
    </citation>
    <scope>NUCLEOTIDE SEQUENCE [LARGE SCALE GENOMIC DNA]</scope>
</reference>
<dbReference type="Pfam" id="PF05042">
    <property type="entry name" value="Caleosin"/>
    <property type="match status" value="2"/>
</dbReference>
<dbReference type="InterPro" id="IPR002048">
    <property type="entry name" value="EF_hand_dom"/>
</dbReference>
<evidence type="ECO:0000313" key="6">
    <source>
        <dbReference type="EnsemblPlants" id="OPUNC02G29300.3"/>
    </source>
</evidence>
<feature type="chain" id="PRO_5005431205" description="EF-hand domain-containing protein" evidence="4">
    <location>
        <begin position="32"/>
        <end position="383"/>
    </location>
</feature>
<dbReference type="PROSITE" id="PS50222">
    <property type="entry name" value="EF_HAND_2"/>
    <property type="match status" value="2"/>
</dbReference>
<feature type="domain" description="EF-hand" evidence="5">
    <location>
        <begin position="174"/>
        <end position="209"/>
    </location>
</feature>
<evidence type="ECO:0000256" key="1">
    <source>
        <dbReference type="ARBA" id="ARBA00006765"/>
    </source>
</evidence>
<feature type="transmembrane region" description="Helical" evidence="3">
    <location>
        <begin position="141"/>
        <end position="157"/>
    </location>
</feature>
<feature type="transmembrane region" description="Helical" evidence="3">
    <location>
        <begin position="70"/>
        <end position="91"/>
    </location>
</feature>
<feature type="signal peptide" evidence="4">
    <location>
        <begin position="1"/>
        <end position="31"/>
    </location>
</feature>
<feature type="region of interest" description="Disordered" evidence="2">
    <location>
        <begin position="115"/>
        <end position="136"/>
    </location>
</feature>
<dbReference type="PANTHER" id="PTHR31495">
    <property type="entry name" value="PEROXYGENASE 3-RELATED"/>
    <property type="match status" value="1"/>
</dbReference>
<dbReference type="PANTHER" id="PTHR31495:SF2">
    <property type="entry name" value="OS02G0734600 PROTEIN"/>
    <property type="match status" value="1"/>
</dbReference>
<evidence type="ECO:0000256" key="3">
    <source>
        <dbReference type="SAM" id="Phobius"/>
    </source>
</evidence>